<reference evidence="2" key="1">
    <citation type="submission" date="2020-08" db="EMBL/GenBank/DDBJ databases">
        <title>Genome public.</title>
        <authorList>
            <person name="Liu C."/>
            <person name="Sun Q."/>
        </authorList>
    </citation>
    <scope>NUCLEOTIDE SEQUENCE</scope>
    <source>
        <strain evidence="2">NSJ-15</strain>
    </source>
</reference>
<sequence>MKYYVGIDLGGTNVVAGVVNENYEILVKESCKTKPERGADAVIADIAQTTKRALEKAELTVDQVEWIGIGSPGSANKDTGMIEYSNNLDWYDVPLVEKLEKLLNKKVYIENDANAAAYGEYLAGAGKGCTSLVAITLGTGVGGGVIIDGKILTGSNFAGAELGHTVIEVDGRPCTCGRLGCFEAYASATGLINMTKEAMEEHKDSKMWELCEGDINKANGRTSFDGMRAGDAAAKAVVDMYIKYLSVGIANMINIFQPQILCIGGGISKEGDTLIVPLTELVNENNYVRDPAKRTKIIPAALRNDAGLIGAAMLGLEA</sequence>
<dbReference type="InterPro" id="IPR000600">
    <property type="entry name" value="ROK"/>
</dbReference>
<evidence type="ECO:0000313" key="3">
    <source>
        <dbReference type="Proteomes" id="UP000632659"/>
    </source>
</evidence>
<proteinExistence type="inferred from homology"/>
<dbReference type="PROSITE" id="PS01125">
    <property type="entry name" value="ROK"/>
    <property type="match status" value="1"/>
</dbReference>
<gene>
    <name evidence="2" type="ORF">H8702_05410</name>
</gene>
<name>A0A8J6P725_9FIRM</name>
<dbReference type="Gene3D" id="3.30.420.40">
    <property type="match status" value="2"/>
</dbReference>
<evidence type="ECO:0000256" key="1">
    <source>
        <dbReference type="ARBA" id="ARBA00006479"/>
    </source>
</evidence>
<dbReference type="SUPFAM" id="SSF53067">
    <property type="entry name" value="Actin-like ATPase domain"/>
    <property type="match status" value="1"/>
</dbReference>
<accession>A0A8J6P725</accession>
<dbReference type="RefSeq" id="WP_093989437.1">
    <property type="nucleotide sequence ID" value="NZ_FYDD01000004.1"/>
</dbReference>
<organism evidence="2 3">
    <name type="scientific">Massiliimalia timonensis</name>
    <dbReference type="NCBI Taxonomy" id="1987501"/>
    <lineage>
        <taxon>Bacteria</taxon>
        <taxon>Bacillati</taxon>
        <taxon>Bacillota</taxon>
        <taxon>Clostridia</taxon>
        <taxon>Eubacteriales</taxon>
        <taxon>Oscillospiraceae</taxon>
        <taxon>Massiliimalia</taxon>
    </lineage>
</organism>
<dbReference type="InterPro" id="IPR043129">
    <property type="entry name" value="ATPase_NBD"/>
</dbReference>
<dbReference type="Pfam" id="PF00480">
    <property type="entry name" value="ROK"/>
    <property type="match status" value="1"/>
</dbReference>
<dbReference type="Proteomes" id="UP000632659">
    <property type="component" value="Unassembled WGS sequence"/>
</dbReference>
<keyword evidence="3" id="KW-1185">Reference proteome</keyword>
<dbReference type="AlphaFoldDB" id="A0A8J6P725"/>
<evidence type="ECO:0000313" key="2">
    <source>
        <dbReference type="EMBL" id="MBC8610559.1"/>
    </source>
</evidence>
<dbReference type="EMBL" id="JACRTL010000002">
    <property type="protein sequence ID" value="MBC8610559.1"/>
    <property type="molecule type" value="Genomic_DNA"/>
</dbReference>
<protein>
    <submittedName>
        <fullName evidence="2">ROK family protein</fullName>
    </submittedName>
</protein>
<dbReference type="PANTHER" id="PTHR18964:SF149">
    <property type="entry name" value="BIFUNCTIONAL UDP-N-ACETYLGLUCOSAMINE 2-EPIMERASE_N-ACETYLMANNOSAMINE KINASE"/>
    <property type="match status" value="1"/>
</dbReference>
<dbReference type="PANTHER" id="PTHR18964">
    <property type="entry name" value="ROK (REPRESSOR, ORF, KINASE) FAMILY"/>
    <property type="match status" value="1"/>
</dbReference>
<dbReference type="InterPro" id="IPR049874">
    <property type="entry name" value="ROK_cs"/>
</dbReference>
<dbReference type="OrthoDB" id="9810372at2"/>
<comment type="caution">
    <text evidence="2">The sequence shown here is derived from an EMBL/GenBank/DDBJ whole genome shotgun (WGS) entry which is preliminary data.</text>
</comment>
<comment type="similarity">
    <text evidence="1">Belongs to the ROK (NagC/XylR) family.</text>
</comment>